<protein>
    <recommendedName>
        <fullName evidence="3">Transposase</fullName>
    </recommendedName>
</protein>
<dbReference type="KEGG" id="lce:LC2W_1419"/>
<dbReference type="EMBL" id="PKQJ01000001">
    <property type="protein sequence ID" value="PLC47452.1"/>
    <property type="molecule type" value="Genomic_DNA"/>
</dbReference>
<reference evidence="1 2" key="1">
    <citation type="journal article" date="2018" name="Genome Announc.">
        <title>Draft Genome Sequence of Lactobacillus paracasei DUP 13076, Which Exhibits Potent Antipathogenic Effects against Salmonella enterica Serovars Enteritidis, Typhimurium, and Heidelberg.</title>
        <authorList>
            <person name="Muyyarikkandy M.S."/>
            <person name="Alqahtani F.H."/>
            <person name="Mandoiu I."/>
            <person name="Amalaradjou M.A."/>
        </authorList>
    </citation>
    <scope>NUCLEOTIDE SEQUENCE [LARGE SCALE GENOMIC DNA]</scope>
    <source>
        <strain evidence="1 2">DUP 13076</strain>
    </source>
</reference>
<evidence type="ECO:0008006" key="3">
    <source>
        <dbReference type="Google" id="ProtNLM"/>
    </source>
</evidence>
<accession>A0AB36XDX6</accession>
<dbReference type="AlphaFoldDB" id="A0AB36XDX6"/>
<evidence type="ECO:0000313" key="1">
    <source>
        <dbReference type="EMBL" id="PLC47452.1"/>
    </source>
</evidence>
<name>A0AB36XDX6_LACPA</name>
<sequence length="63" mass="6978">MGRKNFLFSGVPEGAKINAILMTMIETAKANALDPMTYIGSLLDELAQFPEWRKSSDLGDYLP</sequence>
<dbReference type="KEGG" id="lcs:LCBD_1450"/>
<proteinExistence type="predicted"/>
<evidence type="ECO:0000313" key="2">
    <source>
        <dbReference type="Proteomes" id="UP000234512"/>
    </source>
</evidence>
<organism evidence="1 2">
    <name type="scientific">Lacticaseibacillus paracasei</name>
    <name type="common">Lactobacillus paracasei</name>
    <dbReference type="NCBI Taxonomy" id="1597"/>
    <lineage>
        <taxon>Bacteria</taxon>
        <taxon>Bacillati</taxon>
        <taxon>Bacillota</taxon>
        <taxon>Bacilli</taxon>
        <taxon>Lactobacillales</taxon>
        <taxon>Lactobacillaceae</taxon>
        <taxon>Lacticaseibacillus</taxon>
    </lineage>
</organism>
<dbReference type="Proteomes" id="UP000234512">
    <property type="component" value="Unassembled WGS sequence"/>
</dbReference>
<gene>
    <name evidence="1" type="ORF">C0Q90_00065</name>
</gene>
<comment type="caution">
    <text evidence="1">The sequence shown here is derived from an EMBL/GenBank/DDBJ whole genome shotgun (WGS) entry which is preliminary data.</text>
</comment>